<proteinExistence type="predicted"/>
<protein>
    <submittedName>
        <fullName evidence="2">NMT1 protein</fullName>
    </submittedName>
</protein>
<feature type="region of interest" description="Disordered" evidence="1">
    <location>
        <begin position="71"/>
        <end position="98"/>
    </location>
</feature>
<feature type="region of interest" description="Disordered" evidence="1">
    <location>
        <begin position="124"/>
        <end position="178"/>
    </location>
</feature>
<evidence type="ECO:0000313" key="2">
    <source>
        <dbReference type="EMBL" id="CAE7390977.1"/>
    </source>
</evidence>
<sequence>MGKRGKRAGRRRRPRDTEREAHRPPKRIRNAGTEGADCSSSSESSEGLGIDSGARPARPLTVFSVGAASMASTTNPASGSQPPASGPRAEDADQFFDVSDLRVERSPEEFMALAAALGRNYAVPASASTRHEPAHRPPMPPVASVRSHTGGRHWPAGALPPRPGPPEHSASDRGGPSATIAADRTEASLRPRRFPVSEVQFHTAIGGARAHVGGSFTGVQTPAESPEVERPVRAFAKPTPKVRGRGRPVTAAPVADVGISDISGATAGTDYISPATEETPGLTRDEVAAPVPPESTSHAVECCTEETTEPGIAGQMAEVTAPVAEVARSVPTLDTQVWDDTSEEDEEDDHDDAELTRLRRRGDLPVRGNISTGLPSGVARLKRDQATGRIRVVRPPGYHLAHGGHTIAVDDSFVVYLDELRGFDRRPNDARPYMQGRDGSGVFRSRAGAGALICYFMLRFIGTELFASDFAWLEASCVPSPSSHSGPGWCQEQLRLLNQSLSVHNTGCRSLAGQARLLLEALPSAGSREASGNTGSGAWYKGRWYDQNNASALQQPQSQYSSEFTSSFTQVHYVMWSPCPDACIAYNSVAGRSLVI</sequence>
<accession>A0A812QEP5</accession>
<comment type="caution">
    <text evidence="2">The sequence shown here is derived from an EMBL/GenBank/DDBJ whole genome shotgun (WGS) entry which is preliminary data.</text>
</comment>
<feature type="region of interest" description="Disordered" evidence="1">
    <location>
        <begin position="334"/>
        <end position="355"/>
    </location>
</feature>
<evidence type="ECO:0000256" key="1">
    <source>
        <dbReference type="SAM" id="MobiDB-lite"/>
    </source>
</evidence>
<feature type="compositionally biased region" description="Low complexity" evidence="1">
    <location>
        <begin position="76"/>
        <end position="87"/>
    </location>
</feature>
<organism evidence="2 3">
    <name type="scientific">Symbiodinium necroappetens</name>
    <dbReference type="NCBI Taxonomy" id="1628268"/>
    <lineage>
        <taxon>Eukaryota</taxon>
        <taxon>Sar</taxon>
        <taxon>Alveolata</taxon>
        <taxon>Dinophyceae</taxon>
        <taxon>Suessiales</taxon>
        <taxon>Symbiodiniaceae</taxon>
        <taxon>Symbiodinium</taxon>
    </lineage>
</organism>
<feature type="region of interest" description="Disordered" evidence="1">
    <location>
        <begin position="1"/>
        <end position="56"/>
    </location>
</feature>
<keyword evidence="3" id="KW-1185">Reference proteome</keyword>
<feature type="region of interest" description="Disordered" evidence="1">
    <location>
        <begin position="268"/>
        <end position="294"/>
    </location>
</feature>
<feature type="compositionally biased region" description="Acidic residues" evidence="1">
    <location>
        <begin position="340"/>
        <end position="352"/>
    </location>
</feature>
<feature type="compositionally biased region" description="Basic residues" evidence="1">
    <location>
        <begin position="1"/>
        <end position="14"/>
    </location>
</feature>
<name>A0A812QEP5_9DINO</name>
<evidence type="ECO:0000313" key="3">
    <source>
        <dbReference type="Proteomes" id="UP000601435"/>
    </source>
</evidence>
<gene>
    <name evidence="2" type="primary">NMT1</name>
    <name evidence="2" type="ORF">SNEC2469_LOCUS10625</name>
</gene>
<dbReference type="Proteomes" id="UP000601435">
    <property type="component" value="Unassembled WGS sequence"/>
</dbReference>
<reference evidence="2" key="1">
    <citation type="submission" date="2021-02" db="EMBL/GenBank/DDBJ databases">
        <authorList>
            <person name="Dougan E. K."/>
            <person name="Rhodes N."/>
            <person name="Thang M."/>
            <person name="Chan C."/>
        </authorList>
    </citation>
    <scope>NUCLEOTIDE SEQUENCE</scope>
</reference>
<dbReference type="EMBL" id="CAJNJA010016934">
    <property type="protein sequence ID" value="CAE7390977.1"/>
    <property type="molecule type" value="Genomic_DNA"/>
</dbReference>
<dbReference type="AlphaFoldDB" id="A0A812QEP5"/>